<sequence>MLKKVKVKTTHLRVSRTHTISGFSPLACKDLKFLRQSWQYPEEPKQVSVANYYWEVYKHRLKYPNAPALDVGRKGKPIYIPLELCKIVEGQWYTKPLSQIQHEKQIDFGRQSPQDRRAVCESAIANNKYDSDELFQEFGLSFNPQLAKVSARLLEPPSVHNFLTSNCSLAFPSRPGSSNIFTLVIFMKGCEIPNWVVVVFDCRCHDAHDIAQSLVRACNKRGMRVSDPKAVEKEPQKNQCFPPDERVRRMFHFLAHHRPMFILAVLPDKDSEIYGLFTPYITFLCVKHAELWSVSMVTAVLNPTNTTLMLCVIPEVVGNLVNVPFKKMCEVTIGVASQCMVKPRQLNDQYLGNLALKINLKLGGYNSPLSLEMADFLGTSTIIFGMDVSHPGSLGDVDSPSIAAVVASKEWPNNISGLYSARVRTQPSKMEMIEGLYEELDGQPGPENLRKPQQVIIYRSTDVFPEMTTVCKEKACEALDFGYHPKITFIVAQKRQHTRFFPVPNSHYMRNGNVLPGTIIDKDVCHPSNYDFFLCSHAGLFGTTRPTHYHVLYNENDKFTPDHLQQLTNHLCY</sequence>
<dbReference type="Pfam" id="PF02171">
    <property type="entry name" value="Piwi"/>
    <property type="match status" value="1"/>
</dbReference>
<dbReference type="PROSITE" id="PS50822">
    <property type="entry name" value="PIWI"/>
    <property type="match status" value="1"/>
</dbReference>
<organism evidence="4 5">
    <name type="scientific">Sphagnum jensenii</name>
    <dbReference type="NCBI Taxonomy" id="128206"/>
    <lineage>
        <taxon>Eukaryota</taxon>
        <taxon>Viridiplantae</taxon>
        <taxon>Streptophyta</taxon>
        <taxon>Embryophyta</taxon>
        <taxon>Bryophyta</taxon>
        <taxon>Sphagnophytina</taxon>
        <taxon>Sphagnopsida</taxon>
        <taxon>Sphagnales</taxon>
        <taxon>Sphagnaceae</taxon>
        <taxon>Sphagnum</taxon>
    </lineage>
</organism>
<feature type="domain" description="PAZ" evidence="2">
    <location>
        <begin position="1"/>
        <end position="89"/>
    </location>
</feature>
<keyword evidence="5" id="KW-1185">Reference proteome</keyword>
<dbReference type="InterPro" id="IPR036397">
    <property type="entry name" value="RNaseH_sf"/>
</dbReference>
<feature type="domain" description="Piwi" evidence="3">
    <location>
        <begin position="308"/>
        <end position="573"/>
    </location>
</feature>
<evidence type="ECO:0000259" key="2">
    <source>
        <dbReference type="PROSITE" id="PS50821"/>
    </source>
</evidence>
<dbReference type="Pfam" id="PF16488">
    <property type="entry name" value="ArgoL2"/>
    <property type="match status" value="1"/>
</dbReference>
<dbReference type="InterPro" id="IPR032472">
    <property type="entry name" value="ArgoL2"/>
</dbReference>
<dbReference type="PANTHER" id="PTHR22891">
    <property type="entry name" value="EUKARYOTIC TRANSLATION INITIATION FACTOR 2C"/>
    <property type="match status" value="1"/>
</dbReference>
<dbReference type="PROSITE" id="PS50821">
    <property type="entry name" value="PAZ"/>
    <property type="match status" value="1"/>
</dbReference>
<dbReference type="EMBL" id="OZ023704">
    <property type="protein sequence ID" value="CAK9873922.1"/>
    <property type="molecule type" value="Genomic_DNA"/>
</dbReference>
<reference evidence="4" key="1">
    <citation type="submission" date="2024-03" db="EMBL/GenBank/DDBJ databases">
        <authorList>
            <consortium name="ELIXIR-Norway"/>
            <consortium name="Elixir Norway"/>
        </authorList>
    </citation>
    <scope>NUCLEOTIDE SEQUENCE</scope>
</reference>
<dbReference type="SUPFAM" id="SSF53098">
    <property type="entry name" value="Ribonuclease H-like"/>
    <property type="match status" value="1"/>
</dbReference>
<evidence type="ECO:0000313" key="5">
    <source>
        <dbReference type="Proteomes" id="UP001497522"/>
    </source>
</evidence>
<feature type="non-terminal residue" evidence="4">
    <location>
        <position position="573"/>
    </location>
</feature>
<dbReference type="Pfam" id="PF02170">
    <property type="entry name" value="PAZ"/>
    <property type="match status" value="1"/>
</dbReference>
<evidence type="ECO:0000259" key="3">
    <source>
        <dbReference type="PROSITE" id="PS50822"/>
    </source>
</evidence>
<comment type="similarity">
    <text evidence="1">Belongs to the argonaute family. Ago subfamily.</text>
</comment>
<dbReference type="Proteomes" id="UP001497522">
    <property type="component" value="Chromosome 3"/>
</dbReference>
<evidence type="ECO:0008006" key="6">
    <source>
        <dbReference type="Google" id="ProtNLM"/>
    </source>
</evidence>
<evidence type="ECO:0000313" key="4">
    <source>
        <dbReference type="EMBL" id="CAK9873922.1"/>
    </source>
</evidence>
<dbReference type="InterPro" id="IPR036085">
    <property type="entry name" value="PAZ_dom_sf"/>
</dbReference>
<accession>A0ABP1BEW7</accession>
<dbReference type="CDD" id="cd02846">
    <property type="entry name" value="PAZ_argonaute_like"/>
    <property type="match status" value="1"/>
</dbReference>
<gene>
    <name evidence="4" type="ORF">CSSPJE1EN2_LOCUS16394</name>
</gene>
<proteinExistence type="inferred from homology"/>
<dbReference type="InterPro" id="IPR012337">
    <property type="entry name" value="RNaseH-like_sf"/>
</dbReference>
<dbReference type="SUPFAM" id="SSF101690">
    <property type="entry name" value="PAZ domain"/>
    <property type="match status" value="1"/>
</dbReference>
<protein>
    <recommendedName>
        <fullName evidence="6">Piwi domain-containing protein</fullName>
    </recommendedName>
</protein>
<evidence type="ECO:0000256" key="1">
    <source>
        <dbReference type="ARBA" id="ARBA00008201"/>
    </source>
</evidence>
<dbReference type="Gene3D" id="3.30.420.10">
    <property type="entry name" value="Ribonuclease H-like superfamily/Ribonuclease H"/>
    <property type="match status" value="1"/>
</dbReference>
<dbReference type="SMART" id="SM00950">
    <property type="entry name" value="Piwi"/>
    <property type="match status" value="1"/>
</dbReference>
<dbReference type="Gene3D" id="3.40.50.2300">
    <property type="match status" value="2"/>
</dbReference>
<dbReference type="InterPro" id="IPR003165">
    <property type="entry name" value="Piwi"/>
</dbReference>
<name>A0ABP1BEW7_9BRYO</name>
<dbReference type="Gene3D" id="2.170.260.10">
    <property type="entry name" value="paz domain"/>
    <property type="match status" value="1"/>
</dbReference>
<dbReference type="InterPro" id="IPR003100">
    <property type="entry name" value="PAZ_dom"/>
</dbReference>